<dbReference type="GO" id="GO:0005789">
    <property type="term" value="C:endoplasmic reticulum membrane"/>
    <property type="evidence" value="ECO:0007669"/>
    <property type="project" value="UniProtKB-SubCell"/>
</dbReference>
<dbReference type="PROSITE" id="PS00086">
    <property type="entry name" value="CYTOCHROME_P450"/>
    <property type="match status" value="1"/>
</dbReference>
<keyword evidence="12" id="KW-0472">Membrane</keyword>
<accession>A0A1I8NN27</accession>
<evidence type="ECO:0000313" key="16">
    <source>
        <dbReference type="Proteomes" id="UP000095300"/>
    </source>
</evidence>
<name>A0A1I8NN27_STOCA</name>
<keyword evidence="10 13" id="KW-0408">Iron</keyword>
<comment type="subcellular location">
    <subcellularLocation>
        <location evidence="3">Endoplasmic reticulum membrane</location>
        <topology evidence="3">Peripheral membrane protein</topology>
    </subcellularLocation>
    <subcellularLocation>
        <location evidence="2">Microsome membrane</location>
        <topology evidence="2">Peripheral membrane protein</topology>
    </subcellularLocation>
</comment>
<evidence type="ECO:0000256" key="11">
    <source>
        <dbReference type="ARBA" id="ARBA00023033"/>
    </source>
</evidence>
<dbReference type="PANTHER" id="PTHR24292:SF100">
    <property type="entry name" value="CYTOCHROME P450 6A16, ISOFORM B-RELATED"/>
    <property type="match status" value="1"/>
</dbReference>
<keyword evidence="16" id="KW-1185">Reference proteome</keyword>
<dbReference type="PANTHER" id="PTHR24292">
    <property type="entry name" value="CYTOCHROME P450"/>
    <property type="match status" value="1"/>
</dbReference>
<keyword evidence="8" id="KW-0492">Microsome</keyword>
<dbReference type="FunFam" id="1.10.630.10:FF:000042">
    <property type="entry name" value="Cytochrome P450"/>
    <property type="match status" value="1"/>
</dbReference>
<dbReference type="PRINTS" id="PR00385">
    <property type="entry name" value="P450"/>
</dbReference>
<dbReference type="EnsemblMetazoa" id="SCAU000508-RB">
    <property type="protein sequence ID" value="SCAU000508-PB"/>
    <property type="gene ID" value="SCAU000508"/>
</dbReference>
<gene>
    <name evidence="15" type="primary">106090415</name>
</gene>
<dbReference type="InterPro" id="IPR002401">
    <property type="entry name" value="Cyt_P450_E_grp-I"/>
</dbReference>
<comment type="cofactor">
    <cofactor evidence="1 13">
        <name>heme</name>
        <dbReference type="ChEBI" id="CHEBI:30413"/>
    </cofactor>
</comment>
<dbReference type="InterPro" id="IPR017972">
    <property type="entry name" value="Cyt_P450_CS"/>
</dbReference>
<dbReference type="PRINTS" id="PR00463">
    <property type="entry name" value="EP450I"/>
</dbReference>
<dbReference type="GO" id="GO:0020037">
    <property type="term" value="F:heme binding"/>
    <property type="evidence" value="ECO:0007669"/>
    <property type="project" value="InterPro"/>
</dbReference>
<dbReference type="GO" id="GO:0016705">
    <property type="term" value="F:oxidoreductase activity, acting on paired donors, with incorporation or reduction of molecular oxygen"/>
    <property type="evidence" value="ECO:0007669"/>
    <property type="project" value="InterPro"/>
</dbReference>
<keyword evidence="5 13" id="KW-0349">Heme</keyword>
<dbReference type="VEuPathDB" id="VectorBase:SCAU000508"/>
<evidence type="ECO:0000256" key="2">
    <source>
        <dbReference type="ARBA" id="ARBA00004174"/>
    </source>
</evidence>
<evidence type="ECO:0000256" key="13">
    <source>
        <dbReference type="PIRSR" id="PIRSR602401-1"/>
    </source>
</evidence>
<dbReference type="GO" id="GO:0004497">
    <property type="term" value="F:monooxygenase activity"/>
    <property type="evidence" value="ECO:0007669"/>
    <property type="project" value="UniProtKB-KW"/>
</dbReference>
<evidence type="ECO:0000256" key="7">
    <source>
        <dbReference type="ARBA" id="ARBA00022824"/>
    </source>
</evidence>
<keyword evidence="7" id="KW-0256">Endoplasmic reticulum</keyword>
<dbReference type="AlphaFoldDB" id="A0A1I8NN27"/>
<dbReference type="Proteomes" id="UP000095300">
    <property type="component" value="Unassembled WGS sequence"/>
</dbReference>
<dbReference type="Pfam" id="PF00067">
    <property type="entry name" value="p450"/>
    <property type="match status" value="1"/>
</dbReference>
<dbReference type="GO" id="GO:0005506">
    <property type="term" value="F:iron ion binding"/>
    <property type="evidence" value="ECO:0007669"/>
    <property type="project" value="InterPro"/>
</dbReference>
<comment type="similarity">
    <text evidence="4 14">Belongs to the cytochrome P450 family.</text>
</comment>
<reference evidence="15" key="1">
    <citation type="submission" date="2020-05" db="UniProtKB">
        <authorList>
            <consortium name="EnsemblMetazoa"/>
        </authorList>
    </citation>
    <scope>IDENTIFICATION</scope>
    <source>
        <strain evidence="15">USDA</strain>
    </source>
</reference>
<dbReference type="InterPro" id="IPR001128">
    <property type="entry name" value="Cyt_P450"/>
</dbReference>
<evidence type="ECO:0000256" key="4">
    <source>
        <dbReference type="ARBA" id="ARBA00010617"/>
    </source>
</evidence>
<dbReference type="SUPFAM" id="SSF48264">
    <property type="entry name" value="Cytochrome P450"/>
    <property type="match status" value="1"/>
</dbReference>
<dbReference type="InterPro" id="IPR050476">
    <property type="entry name" value="Insect_CytP450_Detox"/>
</dbReference>
<evidence type="ECO:0000256" key="10">
    <source>
        <dbReference type="ARBA" id="ARBA00023004"/>
    </source>
</evidence>
<sequence>MMITAILVASLLALLGYGLNLLRKNLSYWRELNVACDRPHWMVGNLQGAVTDRAFSDIWQSYYDKYKDTGPFAGFYWFTKPGVFVLDPNLIKNILIKDFTKFHDRGMYCNEEDDPFTGALFNLEGPKWRNMRNKVSPTFTSSRMKIMYPLVMKEGQELIEVMASTIAENPIMEMRDIISRFTTDVIGSCAFGIETNSLRKPDAKFRNMCRRGLVEQRLGVALRFSFPKLAKFLHMKQTLPDVEEYFMDVVKKTVDLREQTQVRRNDFIDMLIDLKNNKLMKSETGEEMTNLTFGQLAAQVFQFLLAGFETSSTTMAFALYELAQNQDVQQRAREEIISVLERHNQEFSYECMKDMVYVDQIMQETLRLYSSLSVLNRSALEDYVVPGNPKYVIKKGMPVLIPAAAIHRDERYYPQPNVFNPDNFSPEMVKERDSILYLPFGEGPRNCVGMRFGKMQVIIGLALMLKNFKFSVCDKTTIPMVYDKRSFLTCPAEGIYLRVEKV</sequence>
<proteinExistence type="inferred from homology"/>
<evidence type="ECO:0000256" key="12">
    <source>
        <dbReference type="ARBA" id="ARBA00023136"/>
    </source>
</evidence>
<dbReference type="OrthoDB" id="2789670at2759"/>
<keyword evidence="9 14" id="KW-0560">Oxidoreductase</keyword>
<evidence type="ECO:0000256" key="14">
    <source>
        <dbReference type="RuleBase" id="RU000461"/>
    </source>
</evidence>
<evidence type="ECO:0000256" key="6">
    <source>
        <dbReference type="ARBA" id="ARBA00022723"/>
    </source>
</evidence>
<feature type="binding site" description="axial binding residue" evidence="13">
    <location>
        <position position="447"/>
    </location>
    <ligand>
        <name>heme</name>
        <dbReference type="ChEBI" id="CHEBI:30413"/>
    </ligand>
    <ligandPart>
        <name>Fe</name>
        <dbReference type="ChEBI" id="CHEBI:18248"/>
    </ligandPart>
</feature>
<keyword evidence="6 13" id="KW-0479">Metal-binding</keyword>
<dbReference type="Gene3D" id="1.10.630.10">
    <property type="entry name" value="Cytochrome P450"/>
    <property type="match status" value="1"/>
</dbReference>
<evidence type="ECO:0000256" key="3">
    <source>
        <dbReference type="ARBA" id="ARBA00004406"/>
    </source>
</evidence>
<dbReference type="InterPro" id="IPR036396">
    <property type="entry name" value="Cyt_P450_sf"/>
</dbReference>
<dbReference type="CDD" id="cd11056">
    <property type="entry name" value="CYP6-like"/>
    <property type="match status" value="1"/>
</dbReference>
<evidence type="ECO:0000313" key="15">
    <source>
        <dbReference type="EnsemblMetazoa" id="SCAU000508-PB"/>
    </source>
</evidence>
<protein>
    <recommendedName>
        <fullName evidence="17">Cytochrome P450</fullName>
    </recommendedName>
</protein>
<evidence type="ECO:0000256" key="9">
    <source>
        <dbReference type="ARBA" id="ARBA00023002"/>
    </source>
</evidence>
<evidence type="ECO:0000256" key="8">
    <source>
        <dbReference type="ARBA" id="ARBA00022848"/>
    </source>
</evidence>
<organism evidence="15 16">
    <name type="scientific">Stomoxys calcitrans</name>
    <name type="common">Stable fly</name>
    <name type="synonym">Conops calcitrans</name>
    <dbReference type="NCBI Taxonomy" id="35570"/>
    <lineage>
        <taxon>Eukaryota</taxon>
        <taxon>Metazoa</taxon>
        <taxon>Ecdysozoa</taxon>
        <taxon>Arthropoda</taxon>
        <taxon>Hexapoda</taxon>
        <taxon>Insecta</taxon>
        <taxon>Pterygota</taxon>
        <taxon>Neoptera</taxon>
        <taxon>Endopterygota</taxon>
        <taxon>Diptera</taxon>
        <taxon>Brachycera</taxon>
        <taxon>Muscomorpha</taxon>
        <taxon>Muscoidea</taxon>
        <taxon>Muscidae</taxon>
        <taxon>Stomoxys</taxon>
    </lineage>
</organism>
<evidence type="ECO:0008006" key="17">
    <source>
        <dbReference type="Google" id="ProtNLM"/>
    </source>
</evidence>
<evidence type="ECO:0000256" key="1">
    <source>
        <dbReference type="ARBA" id="ARBA00001971"/>
    </source>
</evidence>
<evidence type="ECO:0000256" key="5">
    <source>
        <dbReference type="ARBA" id="ARBA00022617"/>
    </source>
</evidence>
<keyword evidence="11 14" id="KW-0503">Monooxygenase</keyword>